<accession>A0A0F9AEY1</accession>
<gene>
    <name evidence="2" type="ORF">LCGC14_2857930</name>
</gene>
<reference evidence="2" key="1">
    <citation type="journal article" date="2015" name="Nature">
        <title>Complex archaea that bridge the gap between prokaryotes and eukaryotes.</title>
        <authorList>
            <person name="Spang A."/>
            <person name="Saw J.H."/>
            <person name="Jorgensen S.L."/>
            <person name="Zaremba-Niedzwiedzka K."/>
            <person name="Martijn J."/>
            <person name="Lind A.E."/>
            <person name="van Eijk R."/>
            <person name="Schleper C."/>
            <person name="Guy L."/>
            <person name="Ettema T.J."/>
        </authorList>
    </citation>
    <scope>NUCLEOTIDE SEQUENCE</scope>
</reference>
<dbReference type="SUPFAM" id="SSF55166">
    <property type="entry name" value="Hedgehog/DD-peptidase"/>
    <property type="match status" value="1"/>
</dbReference>
<proteinExistence type="predicted"/>
<protein>
    <recommendedName>
        <fullName evidence="1">Peptidase M15A C-terminal domain-containing protein</fullName>
    </recommendedName>
</protein>
<dbReference type="InterPro" id="IPR013230">
    <property type="entry name" value="Peptidase_M15A_C"/>
</dbReference>
<feature type="domain" description="Peptidase M15A C-terminal" evidence="1">
    <location>
        <begin position="10"/>
        <end position="106"/>
    </location>
</feature>
<dbReference type="Pfam" id="PF08291">
    <property type="entry name" value="Peptidase_M15_3"/>
    <property type="match status" value="1"/>
</dbReference>
<sequence>MDNDPKLTPHFRKSELECHCGCGQAPLKKDFLDRLEAARLIYGGSITVARAYSCAKHNRKIGGGKDSAHTRGTAIDPVRPVGGAALHKMIAAFRAAGFHGFGMGLKKGKPYLHFDCDAKLGPRAWMY</sequence>
<dbReference type="InterPro" id="IPR009045">
    <property type="entry name" value="Zn_M74/Hedgehog-like"/>
</dbReference>
<dbReference type="Gene3D" id="3.30.1380.10">
    <property type="match status" value="1"/>
</dbReference>
<dbReference type="AlphaFoldDB" id="A0A0F9AEY1"/>
<name>A0A0F9AEY1_9ZZZZ</name>
<comment type="caution">
    <text evidence="2">The sequence shown here is derived from an EMBL/GenBank/DDBJ whole genome shotgun (WGS) entry which is preliminary data.</text>
</comment>
<evidence type="ECO:0000259" key="1">
    <source>
        <dbReference type="Pfam" id="PF08291"/>
    </source>
</evidence>
<dbReference type="EMBL" id="LAZR01055160">
    <property type="protein sequence ID" value="KKK77009.1"/>
    <property type="molecule type" value="Genomic_DNA"/>
</dbReference>
<evidence type="ECO:0000313" key="2">
    <source>
        <dbReference type="EMBL" id="KKK77009.1"/>
    </source>
</evidence>
<organism evidence="2">
    <name type="scientific">marine sediment metagenome</name>
    <dbReference type="NCBI Taxonomy" id="412755"/>
    <lineage>
        <taxon>unclassified sequences</taxon>
        <taxon>metagenomes</taxon>
        <taxon>ecological metagenomes</taxon>
    </lineage>
</organism>